<name>Q6IGN9_DROME</name>
<dbReference type="AlphaFoldDB" id="Q6IGN9"/>
<sequence length="268" mass="29742">MQMLHVVQPDKPATAATATAATAARATACQLYRLTPAWKPAIVFMCHQYDVVQVQVQLQVQVQEKIRRRSVRSDNRVRSRVTIEKEKEKEEEESRDGGHGRGTSNCHVRLPGRDGIISIVSSHRFLAFSLPHPLSVHCSLQSVVYGWGPVNLVIFHDVLIMWLEQRTQSPQSWSTAGVVPFHLWANEAWPVWNGKWPSQWPNGQMARLKSLWLAWVTALDSIGKIDHAQSAVGGACGPSSILAIKKGFEYSKMSDALLAGSGSGFHCL</sequence>
<dbReference type="EMBL" id="BK003727">
    <property type="protein sequence ID" value="DAA02425.1"/>
    <property type="molecule type" value="Genomic_DNA"/>
</dbReference>
<protein>
    <submittedName>
        <fullName evidence="2">HDC05820</fullName>
    </submittedName>
</protein>
<proteinExistence type="predicted"/>
<feature type="region of interest" description="Disordered" evidence="1">
    <location>
        <begin position="77"/>
        <end position="105"/>
    </location>
</feature>
<feature type="compositionally biased region" description="Basic and acidic residues" evidence="1">
    <location>
        <begin position="77"/>
        <end position="88"/>
    </location>
</feature>
<evidence type="ECO:0000313" key="2">
    <source>
        <dbReference type="EMBL" id="DAA02425.1"/>
    </source>
</evidence>
<accession>Q6IGN9</accession>
<organism evidence="2">
    <name type="scientific">Drosophila melanogaster</name>
    <name type="common">Fruit fly</name>
    <dbReference type="NCBI Taxonomy" id="7227"/>
    <lineage>
        <taxon>Eukaryota</taxon>
        <taxon>Metazoa</taxon>
        <taxon>Ecdysozoa</taxon>
        <taxon>Arthropoda</taxon>
        <taxon>Hexapoda</taxon>
        <taxon>Insecta</taxon>
        <taxon>Pterygota</taxon>
        <taxon>Neoptera</taxon>
        <taxon>Endopterygota</taxon>
        <taxon>Diptera</taxon>
        <taxon>Brachycera</taxon>
        <taxon>Muscomorpha</taxon>
        <taxon>Ephydroidea</taxon>
        <taxon>Drosophilidae</taxon>
        <taxon>Drosophila</taxon>
        <taxon>Sophophora</taxon>
    </lineage>
</organism>
<evidence type="ECO:0000256" key="1">
    <source>
        <dbReference type="SAM" id="MobiDB-lite"/>
    </source>
</evidence>
<gene>
    <name evidence="2" type="ORF">HDC05820</name>
</gene>
<reference evidence="2" key="1">
    <citation type="journal article" date="2003" name="Genome Biol.">
        <title>An integrated gene annotation and transcriptional profiling approach towards the full gene content of the Drosophila genome.</title>
        <authorList>
            <person name="Hild M."/>
            <person name="Beckmann B."/>
            <person name="Haas S.A."/>
            <person name="Koch B."/>
            <person name="Solovyev V."/>
            <person name="Busold C."/>
            <person name="Fellenberg K."/>
            <person name="Boutros M."/>
            <person name="Vingron M."/>
            <person name="Sauer F."/>
            <person name="Hoheisel J.D."/>
            <person name="Paro R."/>
        </authorList>
    </citation>
    <scope>NUCLEOTIDE SEQUENCE</scope>
</reference>